<reference evidence="5 6" key="1">
    <citation type="submission" date="2021-08" db="EMBL/GenBank/DDBJ databases">
        <authorList>
            <person name="Tuo L."/>
        </authorList>
    </citation>
    <scope>NUCLEOTIDE SEQUENCE [LARGE SCALE GENOMIC DNA]</scope>
    <source>
        <strain evidence="5 6">JCM 31229</strain>
    </source>
</reference>
<dbReference type="SUPFAM" id="SSF55031">
    <property type="entry name" value="Bacterial exopeptidase dimerisation domain"/>
    <property type="match status" value="1"/>
</dbReference>
<evidence type="ECO:0000313" key="6">
    <source>
        <dbReference type="Proteomes" id="UP000706039"/>
    </source>
</evidence>
<dbReference type="PANTHER" id="PTHR43808:SF32">
    <property type="entry name" value="ARGE_DAPE-RELATED DEACYLASE"/>
    <property type="match status" value="1"/>
</dbReference>
<dbReference type="Proteomes" id="UP000706039">
    <property type="component" value="Unassembled WGS sequence"/>
</dbReference>
<feature type="domain" description="Peptidase M20 dimerisation" evidence="4">
    <location>
        <begin position="212"/>
        <end position="327"/>
    </location>
</feature>
<dbReference type="InterPro" id="IPR011650">
    <property type="entry name" value="Peptidase_M20_dimer"/>
</dbReference>
<keyword evidence="1" id="KW-0479">Metal-binding</keyword>
<dbReference type="SUPFAM" id="SSF53187">
    <property type="entry name" value="Zn-dependent exopeptidases"/>
    <property type="match status" value="1"/>
</dbReference>
<feature type="chain" id="PRO_5045640036" evidence="3">
    <location>
        <begin position="20"/>
        <end position="433"/>
    </location>
</feature>
<comment type="caution">
    <text evidence="5">The sequence shown here is derived from an EMBL/GenBank/DDBJ whole genome shotgun (WGS) entry which is preliminary data.</text>
</comment>
<dbReference type="Pfam" id="PF01546">
    <property type="entry name" value="Peptidase_M20"/>
    <property type="match status" value="1"/>
</dbReference>
<keyword evidence="3" id="KW-0732">Signal</keyword>
<protein>
    <submittedName>
        <fullName evidence="5">M20/M25/M40 family metallo-hydrolase</fullName>
    </submittedName>
</protein>
<evidence type="ECO:0000256" key="2">
    <source>
        <dbReference type="ARBA" id="ARBA00022801"/>
    </source>
</evidence>
<dbReference type="Pfam" id="PF07687">
    <property type="entry name" value="M20_dimer"/>
    <property type="match status" value="1"/>
</dbReference>
<gene>
    <name evidence="5" type="ORF">K7G82_17375</name>
</gene>
<dbReference type="InterPro" id="IPR050072">
    <property type="entry name" value="Peptidase_M20A"/>
</dbReference>
<dbReference type="EMBL" id="JAINVV010000008">
    <property type="protein sequence ID" value="MBY8824079.1"/>
    <property type="molecule type" value="Genomic_DNA"/>
</dbReference>
<evidence type="ECO:0000259" key="4">
    <source>
        <dbReference type="Pfam" id="PF07687"/>
    </source>
</evidence>
<dbReference type="Gene3D" id="3.30.70.360">
    <property type="match status" value="1"/>
</dbReference>
<sequence>MKIILAPLAAALLAVPAHAALAPAERKMAAAVDADQNRAIALLEKLVNQNSGSLNPEGVTKVGEMMRAELEPLGFAVRWAPMTETKRAGHLVAVHKGNGRGKRMLLIGHLDTVFEPASPFQAFTRKGDIGEGPGAGDDKGGIVVMVMALRAMHAAGTLKDADIEVVLTGDEEDAGDPIEVARRDLIEAGKRADAALDFEGLSIENGKDMGSIARRSSDSWTVTVTAKSGHSSGIFAPGVGDGAIYGLSKIVTAFRTELPEPNLTFNVGLIAGGSDVALNEGRIAGTVAGKSNIIAATAIARGDLRALSNEQIDRVKGKMQAIVARPLAGATAQIGFDPGGYPAMAPTEGNRALLAKLNGINRDLGLAEMQPLDPLKRGAGDIGFVANDVPGLVGLGPSGAGSHAPGETVDLSSFPRQAKRAAILMTRLSRETR</sequence>
<feature type="signal peptide" evidence="3">
    <location>
        <begin position="1"/>
        <end position="19"/>
    </location>
</feature>
<name>A0ABS7PRW8_9SPHN</name>
<keyword evidence="2" id="KW-0378">Hydrolase</keyword>
<proteinExistence type="predicted"/>
<evidence type="ECO:0000313" key="5">
    <source>
        <dbReference type="EMBL" id="MBY8824079.1"/>
    </source>
</evidence>
<evidence type="ECO:0000256" key="3">
    <source>
        <dbReference type="SAM" id="SignalP"/>
    </source>
</evidence>
<dbReference type="InterPro" id="IPR002933">
    <property type="entry name" value="Peptidase_M20"/>
</dbReference>
<dbReference type="RefSeq" id="WP_222991172.1">
    <property type="nucleotide sequence ID" value="NZ_JAINVV010000008.1"/>
</dbReference>
<dbReference type="PANTHER" id="PTHR43808">
    <property type="entry name" value="ACETYLORNITHINE DEACETYLASE"/>
    <property type="match status" value="1"/>
</dbReference>
<keyword evidence="6" id="KW-1185">Reference proteome</keyword>
<accession>A0ABS7PRW8</accession>
<dbReference type="InterPro" id="IPR036264">
    <property type="entry name" value="Bact_exopeptidase_dim_dom"/>
</dbReference>
<organism evidence="5 6">
    <name type="scientific">Sphingomonas colocasiae</name>
    <dbReference type="NCBI Taxonomy" id="1848973"/>
    <lineage>
        <taxon>Bacteria</taxon>
        <taxon>Pseudomonadati</taxon>
        <taxon>Pseudomonadota</taxon>
        <taxon>Alphaproteobacteria</taxon>
        <taxon>Sphingomonadales</taxon>
        <taxon>Sphingomonadaceae</taxon>
        <taxon>Sphingomonas</taxon>
    </lineage>
</organism>
<evidence type="ECO:0000256" key="1">
    <source>
        <dbReference type="ARBA" id="ARBA00022723"/>
    </source>
</evidence>
<dbReference type="Gene3D" id="3.40.630.10">
    <property type="entry name" value="Zn peptidases"/>
    <property type="match status" value="1"/>
</dbReference>